<proteinExistence type="predicted"/>
<evidence type="ECO:0008006" key="3">
    <source>
        <dbReference type="Google" id="ProtNLM"/>
    </source>
</evidence>
<dbReference type="Proteomes" id="UP001215598">
    <property type="component" value="Unassembled WGS sequence"/>
</dbReference>
<sequence length="448" mass="50666">MTDDLQAAHSPSSPLGSSRCHSPAHALPVELTCEIFLHCISVSLISSDAKLSRPLDDPPVLLTKICRKWRLIALAMPSLWSDVQLAFGGKRGCRVDTWWISFLETWFSRAQEQPLGIDISSLNPTDSDSALLELLDNQRHRLRRLAINLPFMAFRNFSAVDPLPILEQLAIGAHNVPREVETPITAFRFAPLLNHVSLGGGLRPGYFVLPWEQLTHLELAAARVEDCLECLRQAPRITICVLEIQDTGSPASIPPLLRLRSITLSGTDPFIILQFVAMPGLEDLDVVARSLNSEDLTRISFFVSRSQCQLRRLRLHYIPNPLTVAALQLLEALPFLETLELSATEANTIMALLRRLDDGETTFLPQLQNLSIAHHKMRDKDMHAMFNVVAMILLRRGSHTPEHVQLRSFSLTMQYEQTPPRLWVRQQLRNLAERGMSIEVRNHHERWV</sequence>
<dbReference type="AlphaFoldDB" id="A0AAD7I660"/>
<reference evidence="1" key="1">
    <citation type="submission" date="2023-03" db="EMBL/GenBank/DDBJ databases">
        <title>Massive genome expansion in bonnet fungi (Mycena s.s.) driven by repeated elements and novel gene families across ecological guilds.</title>
        <authorList>
            <consortium name="Lawrence Berkeley National Laboratory"/>
            <person name="Harder C.B."/>
            <person name="Miyauchi S."/>
            <person name="Viragh M."/>
            <person name="Kuo A."/>
            <person name="Thoen E."/>
            <person name="Andreopoulos B."/>
            <person name="Lu D."/>
            <person name="Skrede I."/>
            <person name="Drula E."/>
            <person name="Henrissat B."/>
            <person name="Morin E."/>
            <person name="Kohler A."/>
            <person name="Barry K."/>
            <person name="LaButti K."/>
            <person name="Morin E."/>
            <person name="Salamov A."/>
            <person name="Lipzen A."/>
            <person name="Mereny Z."/>
            <person name="Hegedus B."/>
            <person name="Baldrian P."/>
            <person name="Stursova M."/>
            <person name="Weitz H."/>
            <person name="Taylor A."/>
            <person name="Grigoriev I.V."/>
            <person name="Nagy L.G."/>
            <person name="Martin F."/>
            <person name="Kauserud H."/>
        </authorList>
    </citation>
    <scope>NUCLEOTIDE SEQUENCE</scope>
    <source>
        <strain evidence="1">CBHHK182m</strain>
    </source>
</reference>
<dbReference type="SUPFAM" id="SSF52047">
    <property type="entry name" value="RNI-like"/>
    <property type="match status" value="1"/>
</dbReference>
<keyword evidence="2" id="KW-1185">Reference proteome</keyword>
<comment type="caution">
    <text evidence="1">The sequence shown here is derived from an EMBL/GenBank/DDBJ whole genome shotgun (WGS) entry which is preliminary data.</text>
</comment>
<evidence type="ECO:0000313" key="2">
    <source>
        <dbReference type="Proteomes" id="UP001215598"/>
    </source>
</evidence>
<name>A0AAD7I660_9AGAR</name>
<evidence type="ECO:0000313" key="1">
    <source>
        <dbReference type="EMBL" id="KAJ7735981.1"/>
    </source>
</evidence>
<accession>A0AAD7I660</accession>
<organism evidence="1 2">
    <name type="scientific">Mycena metata</name>
    <dbReference type="NCBI Taxonomy" id="1033252"/>
    <lineage>
        <taxon>Eukaryota</taxon>
        <taxon>Fungi</taxon>
        <taxon>Dikarya</taxon>
        <taxon>Basidiomycota</taxon>
        <taxon>Agaricomycotina</taxon>
        <taxon>Agaricomycetes</taxon>
        <taxon>Agaricomycetidae</taxon>
        <taxon>Agaricales</taxon>
        <taxon>Marasmiineae</taxon>
        <taxon>Mycenaceae</taxon>
        <taxon>Mycena</taxon>
    </lineage>
</organism>
<gene>
    <name evidence="1" type="ORF">B0H16DRAFT_1574994</name>
</gene>
<dbReference type="InterPro" id="IPR032675">
    <property type="entry name" value="LRR_dom_sf"/>
</dbReference>
<dbReference type="EMBL" id="JARKIB010000124">
    <property type="protein sequence ID" value="KAJ7735981.1"/>
    <property type="molecule type" value="Genomic_DNA"/>
</dbReference>
<protein>
    <recommendedName>
        <fullName evidence="3">F-box domain-containing protein</fullName>
    </recommendedName>
</protein>
<dbReference type="Gene3D" id="3.80.10.10">
    <property type="entry name" value="Ribonuclease Inhibitor"/>
    <property type="match status" value="1"/>
</dbReference>